<dbReference type="PANTHER" id="PTHR43396:SF3">
    <property type="entry name" value="FLAVOHEMOPROTEIN"/>
    <property type="match status" value="1"/>
</dbReference>
<evidence type="ECO:0000256" key="1">
    <source>
        <dbReference type="ARBA" id="ARBA00022617"/>
    </source>
</evidence>
<dbReference type="PANTHER" id="PTHR43396">
    <property type="entry name" value="FLAVOHEMOPROTEIN"/>
    <property type="match status" value="1"/>
</dbReference>
<dbReference type="Pfam" id="PF00173">
    <property type="entry name" value="Cyt-b5"/>
    <property type="match status" value="1"/>
</dbReference>
<dbReference type="OrthoDB" id="434054at2759"/>
<protein>
    <submittedName>
        <fullName evidence="7">Vhb protein</fullName>
    </submittedName>
</protein>
<gene>
    <name evidence="7" type="primary">vhb</name>
    <name evidence="7" type="ORF">SNAT2548_LOCUS32522</name>
</gene>
<keyword evidence="3" id="KW-0408">Iron</keyword>
<dbReference type="Proteomes" id="UP000604046">
    <property type="component" value="Unassembled WGS sequence"/>
</dbReference>
<dbReference type="Gene3D" id="1.10.490.10">
    <property type="entry name" value="Globins"/>
    <property type="match status" value="3"/>
</dbReference>
<dbReference type="SMART" id="SM01117">
    <property type="entry name" value="Cyt-b5"/>
    <property type="match status" value="1"/>
</dbReference>
<dbReference type="InterPro" id="IPR018506">
    <property type="entry name" value="Cyt_B5_heme-BS"/>
</dbReference>
<dbReference type="PROSITE" id="PS50255">
    <property type="entry name" value="CYTOCHROME_B5_2"/>
    <property type="match status" value="1"/>
</dbReference>
<dbReference type="InterPro" id="IPR044399">
    <property type="entry name" value="Mb-like_M"/>
</dbReference>
<evidence type="ECO:0000259" key="6">
    <source>
        <dbReference type="PROSITE" id="PS50255"/>
    </source>
</evidence>
<keyword evidence="2" id="KW-0479">Metal-binding</keyword>
<keyword evidence="5" id="KW-0812">Transmembrane</keyword>
<name>A0A812UCW0_9DINO</name>
<dbReference type="SUPFAM" id="SSF46458">
    <property type="entry name" value="Globin-like"/>
    <property type="match status" value="3"/>
</dbReference>
<dbReference type="PROSITE" id="PS00191">
    <property type="entry name" value="CYTOCHROME_B5_1"/>
    <property type="match status" value="1"/>
</dbReference>
<feature type="region of interest" description="Disordered" evidence="4">
    <location>
        <begin position="1"/>
        <end position="30"/>
    </location>
</feature>
<organism evidence="7 8">
    <name type="scientific">Symbiodinium natans</name>
    <dbReference type="NCBI Taxonomy" id="878477"/>
    <lineage>
        <taxon>Eukaryota</taxon>
        <taxon>Sar</taxon>
        <taxon>Alveolata</taxon>
        <taxon>Dinophyceae</taxon>
        <taxon>Suessiales</taxon>
        <taxon>Symbiodiniaceae</taxon>
        <taxon>Symbiodinium</taxon>
    </lineage>
</organism>
<dbReference type="InterPro" id="IPR036400">
    <property type="entry name" value="Cyt_B5-like_heme/steroid_sf"/>
</dbReference>
<dbReference type="CDD" id="cd01040">
    <property type="entry name" value="Mb-like"/>
    <property type="match status" value="2"/>
</dbReference>
<dbReference type="GO" id="GO:0071949">
    <property type="term" value="F:FAD binding"/>
    <property type="evidence" value="ECO:0007669"/>
    <property type="project" value="TreeGrafter"/>
</dbReference>
<feature type="transmembrane region" description="Helical" evidence="5">
    <location>
        <begin position="820"/>
        <end position="841"/>
    </location>
</feature>
<accession>A0A812UCW0</accession>
<dbReference type="InterPro" id="IPR000971">
    <property type="entry name" value="Globin"/>
</dbReference>
<dbReference type="GO" id="GO:0046210">
    <property type="term" value="P:nitric oxide catabolic process"/>
    <property type="evidence" value="ECO:0007669"/>
    <property type="project" value="TreeGrafter"/>
</dbReference>
<reference evidence="7" key="1">
    <citation type="submission" date="2021-02" db="EMBL/GenBank/DDBJ databases">
        <authorList>
            <person name="Dougan E. K."/>
            <person name="Rhodes N."/>
            <person name="Thang M."/>
            <person name="Chan C."/>
        </authorList>
    </citation>
    <scope>NUCLEOTIDE SEQUENCE</scope>
</reference>
<feature type="compositionally biased region" description="Basic residues" evidence="4">
    <location>
        <begin position="1"/>
        <end position="10"/>
    </location>
</feature>
<dbReference type="SUPFAM" id="SSF55856">
    <property type="entry name" value="Cytochrome b5-like heme/steroid binding domain"/>
    <property type="match status" value="1"/>
</dbReference>
<keyword evidence="1" id="KW-0349">Heme</keyword>
<dbReference type="GO" id="GO:0008941">
    <property type="term" value="F:nitric oxide dioxygenase NAD(P)H activity"/>
    <property type="evidence" value="ECO:0007669"/>
    <property type="project" value="TreeGrafter"/>
</dbReference>
<evidence type="ECO:0000313" key="7">
    <source>
        <dbReference type="EMBL" id="CAE7570961.1"/>
    </source>
</evidence>
<dbReference type="GO" id="GO:0071500">
    <property type="term" value="P:cellular response to nitrosative stress"/>
    <property type="evidence" value="ECO:0007669"/>
    <property type="project" value="TreeGrafter"/>
</dbReference>
<feature type="transmembrane region" description="Helical" evidence="5">
    <location>
        <begin position="899"/>
        <end position="917"/>
    </location>
</feature>
<feature type="transmembrane region" description="Helical" evidence="5">
    <location>
        <begin position="765"/>
        <end position="786"/>
    </location>
</feature>
<evidence type="ECO:0000256" key="2">
    <source>
        <dbReference type="ARBA" id="ARBA00022723"/>
    </source>
</evidence>
<dbReference type="GO" id="GO:0046872">
    <property type="term" value="F:metal ion binding"/>
    <property type="evidence" value="ECO:0007669"/>
    <property type="project" value="UniProtKB-KW"/>
</dbReference>
<dbReference type="InterPro" id="IPR012292">
    <property type="entry name" value="Globin/Proto"/>
</dbReference>
<keyword evidence="8" id="KW-1185">Reference proteome</keyword>
<evidence type="ECO:0000256" key="5">
    <source>
        <dbReference type="SAM" id="Phobius"/>
    </source>
</evidence>
<proteinExistence type="predicted"/>
<dbReference type="Gene3D" id="3.10.120.10">
    <property type="entry name" value="Cytochrome b5-like heme/steroid binding domain"/>
    <property type="match status" value="1"/>
</dbReference>
<dbReference type="AlphaFoldDB" id="A0A812UCW0"/>
<dbReference type="InterPro" id="IPR009050">
    <property type="entry name" value="Globin-like_sf"/>
</dbReference>
<evidence type="ECO:0000256" key="3">
    <source>
        <dbReference type="ARBA" id="ARBA00023004"/>
    </source>
</evidence>
<dbReference type="EMBL" id="CAJNDS010002712">
    <property type="protein sequence ID" value="CAE7570961.1"/>
    <property type="molecule type" value="Genomic_DNA"/>
</dbReference>
<feature type="transmembrane region" description="Helical" evidence="5">
    <location>
        <begin position="966"/>
        <end position="987"/>
    </location>
</feature>
<feature type="domain" description="Cytochrome b5 heme-binding" evidence="6">
    <location>
        <begin position="1141"/>
        <end position="1222"/>
    </location>
</feature>
<dbReference type="SMR" id="A0A812UCW0"/>
<comment type="caution">
    <text evidence="7">The sequence shown here is derived from an EMBL/GenBank/DDBJ whole genome shotgun (WGS) entry which is preliminary data.</text>
</comment>
<evidence type="ECO:0000256" key="4">
    <source>
        <dbReference type="SAM" id="MobiDB-lite"/>
    </source>
</evidence>
<dbReference type="GO" id="GO:0020037">
    <property type="term" value="F:heme binding"/>
    <property type="evidence" value="ECO:0007669"/>
    <property type="project" value="InterPro"/>
</dbReference>
<dbReference type="InterPro" id="IPR001199">
    <property type="entry name" value="Cyt_B5-like_heme/steroid-bd"/>
</dbReference>
<sequence length="1237" mass="137717">MTLQHTARRPSRTEAPRPLGPLDEDDLLNSRGVVTSPNRQISHESSNGIKELSVMSSRTLISRQKLNQEVWSPEEVARKEAVIPLLTPSLDLLSQSEPGIFGQIFYQNVFQNPEHAKALKPLFAGKDMERTTNAFGRIPCEMLRLLMLPSKALMTLETLSLALRHVDYGAKREHNEVFGNSFLRALSQFLIREGGVWDSDISDGWAWVYTTFSDELLRALETVRPKVEAVRSSWNQIITKTLMQSELSSDSRISGSGRRHSVSGRTLASIHGTRVMVNGGSSTKHAKKRNMLNAEMVEEDGADGHQRAVVSVGAAMAQRLQEGMAQSKEQAKFAWSEKHGQKLGTALELVVSTATRPKELERHLFKLAQRHVELGVKPAHLKVFESCLLDLLEASLSAAALENAQPAWKWLWDIVERTFVDVLANWETMQTSLTASWDAVAKYEDTAVKLARSFHNTLLDRVMVFRTMFKKRDEALALVFAKALQLLVACVHDSSLIETELEKISVMHCKFDLQAWHFEIFGQILLETLAQFGGQAWCDDYTEAWSMLYGMASQTFLEAIEGSRTSLCSALLQGSSKKVKEALSKAPRGDRAASALQVGVGRRQLSPLLWALRDMHLEVLEILLSDILTIRADRQCFYYGVDDLWKRCPAILDALVEFAPHLLEPLLDGHMWVSRETTDGLRRVNLWVQYIYGNPEELEHVFAGPLGTLVERLPETHIEVFRHPVIAETVNLKWHQFGRRRLIVVSLQQITCLVSYLVVSMVQDLPLWLLLCACTLWGTITTIQLAHGCYIAAWEACTQRCVSLDFKLCHLKVPRSLCQFFVQLRLVCCLLSLVVIVAMMLPCFDESSTLDCLDGDRAAPRVLSASVAFLQWIQMAELFKLHGKMAAVVLLGKAMMEDALRFMMGLGLWLIAVGASLHKLQDEENRPENGFSSAYNLFAHVLGVGTETDMSYYGTGQVIDTIIRAVYLGALWVSVVPILNVLVAAMVSTYSKAESMTLGLAIKARAAFVLRMEDMLRFKRRLHYFKEAGFDVALAFSEHDRGPSGGISMMCDTLQLKEHGSFARRVGTVLFFAGETGAEQPWPAHDIPVLCDMVDTSTERLPSQELHQQLLSELRVIRDATTRDRVNGGKALPEPSAASRHVELSLETLAALAEATAGHHCFLAIEGRVYDVGAYLPKHPGGSGVLESGRGSDVSELFRTAHSQLPRARAALAELPVLGTLPYNAAPLESAGNKVFV</sequence>
<keyword evidence="5" id="KW-1133">Transmembrane helix</keyword>
<keyword evidence="5" id="KW-0472">Membrane</keyword>
<dbReference type="Pfam" id="PF00042">
    <property type="entry name" value="Globin"/>
    <property type="match status" value="2"/>
</dbReference>
<evidence type="ECO:0000313" key="8">
    <source>
        <dbReference type="Proteomes" id="UP000604046"/>
    </source>
</evidence>
<dbReference type="GO" id="GO:0019825">
    <property type="term" value="F:oxygen binding"/>
    <property type="evidence" value="ECO:0007669"/>
    <property type="project" value="InterPro"/>
</dbReference>